<dbReference type="EMBL" id="JAIWYP010000004">
    <property type="protein sequence ID" value="KAH3840940.1"/>
    <property type="molecule type" value="Genomic_DNA"/>
</dbReference>
<evidence type="ECO:0000313" key="6">
    <source>
        <dbReference type="Proteomes" id="UP000828390"/>
    </source>
</evidence>
<dbReference type="SUPFAM" id="SSF49842">
    <property type="entry name" value="TNF-like"/>
    <property type="match status" value="1"/>
</dbReference>
<reference evidence="5" key="1">
    <citation type="journal article" date="2019" name="bioRxiv">
        <title>The Genome of the Zebra Mussel, Dreissena polymorpha: A Resource for Invasive Species Research.</title>
        <authorList>
            <person name="McCartney M.A."/>
            <person name="Auch B."/>
            <person name="Kono T."/>
            <person name="Mallez S."/>
            <person name="Zhang Y."/>
            <person name="Obille A."/>
            <person name="Becker A."/>
            <person name="Abrahante J.E."/>
            <person name="Garbe J."/>
            <person name="Badalamenti J.P."/>
            <person name="Herman A."/>
            <person name="Mangelson H."/>
            <person name="Liachko I."/>
            <person name="Sullivan S."/>
            <person name="Sone E.D."/>
            <person name="Koren S."/>
            <person name="Silverstein K.A.T."/>
            <person name="Beckman K.B."/>
            <person name="Gohl D.M."/>
        </authorList>
    </citation>
    <scope>NUCLEOTIDE SEQUENCE</scope>
    <source>
        <strain evidence="5">Duluth1</strain>
        <tissue evidence="5">Whole animal</tissue>
    </source>
</reference>
<dbReference type="SUPFAM" id="SSF82895">
    <property type="entry name" value="TSP-1 type 1 repeat"/>
    <property type="match status" value="2"/>
</dbReference>
<sequence length="335" mass="36988">MRYCLVLGICWICSIHNGAVHWETIGQEISTPAQFDVSTREEVTDITTTSYVECSNSQSNCKILNDTLNICADVPHAVILCQGYCHLCNAVNGNWSEWTKWGTCDVTCGNGTKIRSRKCDNPAPSHGGGYCVGASEDIDFCSKHKCPVHGSWGTWSDWSNCSKECGPGLRNRTRRCDHPEPSADGNHCFGASINYEVCGQQECTDVPMILFRVRSPSHIYTSQGANIVFSIIDINEGRGYDAESGQFRAPVNGTYSFIAQYCVAEQGFAQIELVKDGSSLQKGGIMASLTRHCADLHAMVFLHRGERVWIRSTFATHFSESLLAWSTFSGALYYV</sequence>
<dbReference type="PRINTS" id="PR01705">
    <property type="entry name" value="TSP1REPEAT"/>
</dbReference>
<name>A0A9D4KJY0_DREPO</name>
<protein>
    <recommendedName>
        <fullName evidence="4">C1q domain-containing protein</fullName>
    </recommendedName>
</protein>
<gene>
    <name evidence="5" type="ORF">DPMN_114399</name>
</gene>
<dbReference type="InterPro" id="IPR008983">
    <property type="entry name" value="Tumour_necrosis_fac-like_dom"/>
</dbReference>
<accession>A0A9D4KJY0</accession>
<comment type="caution">
    <text evidence="5">The sequence shown here is derived from an EMBL/GenBank/DDBJ whole genome shotgun (WGS) entry which is preliminary data.</text>
</comment>
<dbReference type="SMART" id="SM00110">
    <property type="entry name" value="C1Q"/>
    <property type="match status" value="1"/>
</dbReference>
<feature type="domain" description="C1q" evidence="4">
    <location>
        <begin position="204"/>
        <end position="335"/>
    </location>
</feature>
<dbReference type="Pfam" id="PF00090">
    <property type="entry name" value="TSP_1"/>
    <property type="match status" value="2"/>
</dbReference>
<dbReference type="PANTHER" id="PTHR22906:SF21">
    <property type="entry name" value="SEMA DOMAIN-CONTAINING PROTEIN"/>
    <property type="match status" value="1"/>
</dbReference>
<dbReference type="InterPro" id="IPR052065">
    <property type="entry name" value="Compl_asym_regulator"/>
</dbReference>
<evidence type="ECO:0000256" key="1">
    <source>
        <dbReference type="ARBA" id="ARBA00022737"/>
    </source>
</evidence>
<dbReference type="Gene3D" id="2.60.120.40">
    <property type="match status" value="1"/>
</dbReference>
<reference evidence="5" key="2">
    <citation type="submission" date="2020-11" db="EMBL/GenBank/DDBJ databases">
        <authorList>
            <person name="McCartney M.A."/>
            <person name="Auch B."/>
            <person name="Kono T."/>
            <person name="Mallez S."/>
            <person name="Becker A."/>
            <person name="Gohl D.M."/>
            <person name="Silverstein K.A.T."/>
            <person name="Koren S."/>
            <person name="Bechman K.B."/>
            <person name="Herman A."/>
            <person name="Abrahante J.E."/>
            <person name="Garbe J."/>
        </authorList>
    </citation>
    <scope>NUCLEOTIDE SEQUENCE</scope>
    <source>
        <strain evidence="5">Duluth1</strain>
        <tissue evidence="5">Whole animal</tissue>
    </source>
</reference>
<keyword evidence="6" id="KW-1185">Reference proteome</keyword>
<dbReference type="OrthoDB" id="6258760at2759"/>
<feature type="signal peptide" evidence="3">
    <location>
        <begin position="1"/>
        <end position="22"/>
    </location>
</feature>
<dbReference type="InterPro" id="IPR036383">
    <property type="entry name" value="TSP1_rpt_sf"/>
</dbReference>
<dbReference type="Proteomes" id="UP000828390">
    <property type="component" value="Unassembled WGS sequence"/>
</dbReference>
<dbReference type="PANTHER" id="PTHR22906">
    <property type="entry name" value="PROPERDIN"/>
    <property type="match status" value="1"/>
</dbReference>
<dbReference type="InterPro" id="IPR001073">
    <property type="entry name" value="C1q_dom"/>
</dbReference>
<dbReference type="PROSITE" id="PS50092">
    <property type="entry name" value="TSP1"/>
    <property type="match status" value="2"/>
</dbReference>
<dbReference type="AlphaFoldDB" id="A0A9D4KJY0"/>
<dbReference type="Pfam" id="PF00386">
    <property type="entry name" value="C1q"/>
    <property type="match status" value="1"/>
</dbReference>
<dbReference type="FunFam" id="2.20.100.10:FF:000007">
    <property type="entry name" value="Thrombospondin 1"/>
    <property type="match status" value="1"/>
</dbReference>
<keyword evidence="3" id="KW-0732">Signal</keyword>
<evidence type="ECO:0000313" key="5">
    <source>
        <dbReference type="EMBL" id="KAH3840940.1"/>
    </source>
</evidence>
<evidence type="ECO:0000259" key="4">
    <source>
        <dbReference type="PROSITE" id="PS50871"/>
    </source>
</evidence>
<dbReference type="InterPro" id="IPR000884">
    <property type="entry name" value="TSP1_rpt"/>
</dbReference>
<proteinExistence type="predicted"/>
<dbReference type="FunFam" id="2.20.100.10:FF:000001">
    <property type="entry name" value="semaphorin-5A isoform X1"/>
    <property type="match status" value="1"/>
</dbReference>
<organism evidence="5 6">
    <name type="scientific">Dreissena polymorpha</name>
    <name type="common">Zebra mussel</name>
    <name type="synonym">Mytilus polymorpha</name>
    <dbReference type="NCBI Taxonomy" id="45954"/>
    <lineage>
        <taxon>Eukaryota</taxon>
        <taxon>Metazoa</taxon>
        <taxon>Spiralia</taxon>
        <taxon>Lophotrochozoa</taxon>
        <taxon>Mollusca</taxon>
        <taxon>Bivalvia</taxon>
        <taxon>Autobranchia</taxon>
        <taxon>Heteroconchia</taxon>
        <taxon>Euheterodonta</taxon>
        <taxon>Imparidentia</taxon>
        <taxon>Neoheterodontei</taxon>
        <taxon>Myida</taxon>
        <taxon>Dreissenoidea</taxon>
        <taxon>Dreissenidae</taxon>
        <taxon>Dreissena</taxon>
    </lineage>
</organism>
<dbReference type="PRINTS" id="PR00007">
    <property type="entry name" value="COMPLEMNTC1Q"/>
</dbReference>
<dbReference type="Gene3D" id="2.20.100.10">
    <property type="entry name" value="Thrombospondin type-1 (TSP1) repeat"/>
    <property type="match status" value="2"/>
</dbReference>
<keyword evidence="1" id="KW-0677">Repeat</keyword>
<evidence type="ECO:0000256" key="3">
    <source>
        <dbReference type="SAM" id="SignalP"/>
    </source>
</evidence>
<dbReference type="PROSITE" id="PS50871">
    <property type="entry name" value="C1Q"/>
    <property type="match status" value="1"/>
</dbReference>
<feature type="chain" id="PRO_5038658228" description="C1q domain-containing protein" evidence="3">
    <location>
        <begin position="23"/>
        <end position="335"/>
    </location>
</feature>
<evidence type="ECO:0000256" key="2">
    <source>
        <dbReference type="ARBA" id="ARBA00023157"/>
    </source>
</evidence>
<keyword evidence="2" id="KW-1015">Disulfide bond</keyword>
<dbReference type="SMART" id="SM00209">
    <property type="entry name" value="TSP1"/>
    <property type="match status" value="2"/>
</dbReference>